<dbReference type="InterPro" id="IPR000086">
    <property type="entry name" value="NUDIX_hydrolase_dom"/>
</dbReference>
<proteinExistence type="predicted"/>
<evidence type="ECO:0000313" key="2">
    <source>
        <dbReference type="EMBL" id="SFS63419.1"/>
    </source>
</evidence>
<dbReference type="STRING" id="593133.SAMN04488006_2417"/>
<dbReference type="CDD" id="cd18873">
    <property type="entry name" value="NUDIX_NadM_like"/>
    <property type="match status" value="1"/>
</dbReference>
<dbReference type="PROSITE" id="PS51462">
    <property type="entry name" value="NUDIX"/>
    <property type="match status" value="1"/>
</dbReference>
<dbReference type="SUPFAM" id="SSF55811">
    <property type="entry name" value="Nudix"/>
    <property type="match status" value="1"/>
</dbReference>
<evidence type="ECO:0000313" key="3">
    <source>
        <dbReference type="Proteomes" id="UP000199312"/>
    </source>
</evidence>
<gene>
    <name evidence="2" type="ORF">SAMN04488006_2417</name>
</gene>
<feature type="domain" description="Nudix hydrolase" evidence="1">
    <location>
        <begin position="40"/>
        <end position="191"/>
    </location>
</feature>
<dbReference type="InterPro" id="IPR054105">
    <property type="entry name" value="WHD_NrtR"/>
</dbReference>
<dbReference type="EMBL" id="FOZP01000006">
    <property type="protein sequence ID" value="SFS63419.1"/>
    <property type="molecule type" value="Genomic_DNA"/>
</dbReference>
<accession>A0A1I6RFB3</accession>
<dbReference type="Gene3D" id="1.10.10.10">
    <property type="entry name" value="Winged helix-like DNA-binding domain superfamily/Winged helix DNA-binding domain"/>
    <property type="match status" value="1"/>
</dbReference>
<keyword evidence="3" id="KW-1185">Reference proteome</keyword>
<dbReference type="RefSeq" id="WP_245780659.1">
    <property type="nucleotide sequence ID" value="NZ_FOZP01000006.1"/>
</dbReference>
<sequence>MIQISFEISNEIHHLLLFCAHKLFNKKLAISITNTGKNFLNHISLDCVIFGFHEGELKVLSLFYESLKLHSLPGGFIGVNESLEEAAQVVLKERTGLDAIFLKQFQVFSDFERSKQNPLVEKITKSNTTINSDFFDQRFITVGFYALVEYTKVNPTPDFISDSCKWVSLNEKIDFILDHSKIINKALQSLREQLNSQPIGYNLLPDKFTMSELRVLYETILGKELDRRNFQRKIMSYNILNKLNERRKGGAHKSPFLFEFNLENYEKALNDGLQGGW</sequence>
<dbReference type="SUPFAM" id="SSF46785">
    <property type="entry name" value="Winged helix' DNA-binding domain"/>
    <property type="match status" value="1"/>
</dbReference>
<dbReference type="InterPro" id="IPR036390">
    <property type="entry name" value="WH_DNA-bd_sf"/>
</dbReference>
<dbReference type="Pfam" id="PF21906">
    <property type="entry name" value="WHD_NrtR"/>
    <property type="match status" value="1"/>
</dbReference>
<protein>
    <recommendedName>
        <fullName evidence="1">Nudix hydrolase domain-containing protein</fullName>
    </recommendedName>
</protein>
<dbReference type="InterPro" id="IPR015797">
    <property type="entry name" value="NUDIX_hydrolase-like_dom_sf"/>
</dbReference>
<dbReference type="AlphaFoldDB" id="A0A1I6RFB3"/>
<name>A0A1I6RFB3_9FLAO</name>
<organism evidence="2 3">
    <name type="scientific">Lutibacter maritimus</name>
    <dbReference type="NCBI Taxonomy" id="593133"/>
    <lineage>
        <taxon>Bacteria</taxon>
        <taxon>Pseudomonadati</taxon>
        <taxon>Bacteroidota</taxon>
        <taxon>Flavobacteriia</taxon>
        <taxon>Flavobacteriales</taxon>
        <taxon>Flavobacteriaceae</taxon>
        <taxon>Lutibacter</taxon>
    </lineage>
</organism>
<dbReference type="Proteomes" id="UP000199312">
    <property type="component" value="Unassembled WGS sequence"/>
</dbReference>
<evidence type="ECO:0000259" key="1">
    <source>
        <dbReference type="PROSITE" id="PS51462"/>
    </source>
</evidence>
<reference evidence="3" key="1">
    <citation type="submission" date="2016-10" db="EMBL/GenBank/DDBJ databases">
        <authorList>
            <person name="Varghese N."/>
            <person name="Submissions S."/>
        </authorList>
    </citation>
    <scope>NUCLEOTIDE SEQUENCE [LARGE SCALE GENOMIC DNA]</scope>
    <source>
        <strain evidence="3">DSM 24450</strain>
    </source>
</reference>
<dbReference type="InterPro" id="IPR036388">
    <property type="entry name" value="WH-like_DNA-bd_sf"/>
</dbReference>
<dbReference type="Gene3D" id="3.90.79.10">
    <property type="entry name" value="Nucleoside Triphosphate Pyrophosphohydrolase"/>
    <property type="match status" value="1"/>
</dbReference>